<sequence>MDIKYVDKFLPVHSNSQDLLDSPLQVYVKMHSLKVLLCVVCLTIGFRKAQAALGGGTCTIPTVGGGPGATTVCTAAANGFCLIDHLTITGAVTGVTYDSVCVCYYGYSGPQCATADSTTTSTTSSSSNTNSAVAALALGGLGAYFLSQLGQGQSALGTGYGADTNAQEALYLQQAGLPIGMVFIRLRVSRGIAGFKMKFLVFLCSACFVLGIHKAQAALGGGTCTIPAVGGGPGATTVCTAAANGFCLIDHLTITGAVTGVTYDSVCVCYYGYSGPQCATQDATTGTSSGVTNAIGAIAVGGVAAYILSQVASGQTAQGMGSGILTG</sequence>
<organism evidence="1 2">
    <name type="scientific">Magallana gigas</name>
    <name type="common">Pacific oyster</name>
    <name type="synonym">Crassostrea gigas</name>
    <dbReference type="NCBI Taxonomy" id="29159"/>
    <lineage>
        <taxon>Eukaryota</taxon>
        <taxon>Metazoa</taxon>
        <taxon>Spiralia</taxon>
        <taxon>Lophotrochozoa</taxon>
        <taxon>Mollusca</taxon>
        <taxon>Bivalvia</taxon>
        <taxon>Autobranchia</taxon>
        <taxon>Pteriomorphia</taxon>
        <taxon>Ostreida</taxon>
        <taxon>Ostreoidea</taxon>
        <taxon>Ostreidae</taxon>
        <taxon>Magallana</taxon>
    </lineage>
</organism>
<evidence type="ECO:0000313" key="2">
    <source>
        <dbReference type="Proteomes" id="UP000005408"/>
    </source>
</evidence>
<dbReference type="Proteomes" id="UP000005408">
    <property type="component" value="Unassembled WGS sequence"/>
</dbReference>
<dbReference type="AlphaFoldDB" id="A0A8W8IPV5"/>
<name>A0A8W8IPV5_MAGGI</name>
<evidence type="ECO:0000313" key="1">
    <source>
        <dbReference type="EnsemblMetazoa" id="G14897.1:cds"/>
    </source>
</evidence>
<keyword evidence="2" id="KW-1185">Reference proteome</keyword>
<proteinExistence type="predicted"/>
<dbReference type="EnsemblMetazoa" id="G14897.1">
    <property type="protein sequence ID" value="G14897.1:cds"/>
    <property type="gene ID" value="G14897"/>
</dbReference>
<protein>
    <submittedName>
        <fullName evidence="1">Uncharacterized protein</fullName>
    </submittedName>
</protein>
<reference evidence="1" key="1">
    <citation type="submission" date="2022-08" db="UniProtKB">
        <authorList>
            <consortium name="EnsemblMetazoa"/>
        </authorList>
    </citation>
    <scope>IDENTIFICATION</scope>
    <source>
        <strain evidence="1">05x7-T-G4-1.051#20</strain>
    </source>
</reference>
<accession>A0A8W8IPV5</accession>